<comment type="caution">
    <text evidence="4">The sequence shown here is derived from an EMBL/GenBank/DDBJ whole genome shotgun (WGS) entry which is preliminary data.</text>
</comment>
<keyword evidence="2" id="KW-0067">ATP-binding</keyword>
<dbReference type="GO" id="GO:0003677">
    <property type="term" value="F:DNA binding"/>
    <property type="evidence" value="ECO:0007669"/>
    <property type="project" value="InterPro"/>
</dbReference>
<dbReference type="GO" id="GO:0005524">
    <property type="term" value="F:ATP binding"/>
    <property type="evidence" value="ECO:0007669"/>
    <property type="project" value="UniProtKB-KW"/>
</dbReference>
<evidence type="ECO:0000256" key="2">
    <source>
        <dbReference type="ARBA" id="ARBA00022840"/>
    </source>
</evidence>
<dbReference type="PRINTS" id="PR00038">
    <property type="entry name" value="HTHLUXR"/>
</dbReference>
<dbReference type="Proteomes" id="UP000309128">
    <property type="component" value="Unassembled WGS sequence"/>
</dbReference>
<dbReference type="OrthoDB" id="483at2"/>
<dbReference type="GO" id="GO:0004016">
    <property type="term" value="F:adenylate cyclase activity"/>
    <property type="evidence" value="ECO:0007669"/>
    <property type="project" value="TreeGrafter"/>
</dbReference>
<dbReference type="InterPro" id="IPR027417">
    <property type="entry name" value="P-loop_NTPase"/>
</dbReference>
<dbReference type="InterPro" id="IPR036388">
    <property type="entry name" value="WH-like_DNA-bd_sf"/>
</dbReference>
<dbReference type="SUPFAM" id="SSF52540">
    <property type="entry name" value="P-loop containing nucleoside triphosphate hydrolases"/>
    <property type="match status" value="1"/>
</dbReference>
<reference evidence="4 5" key="1">
    <citation type="submission" date="2019-05" db="EMBL/GenBank/DDBJ databases">
        <title>Draft genome sequence of Nonomuraea turkmeniaca DSM 43926.</title>
        <authorList>
            <person name="Saricaoglu S."/>
            <person name="Isik K."/>
        </authorList>
    </citation>
    <scope>NUCLEOTIDE SEQUENCE [LARGE SCALE GENOMIC DNA]</scope>
    <source>
        <strain evidence="4 5">DSM 43926</strain>
    </source>
</reference>
<dbReference type="GO" id="GO:0005737">
    <property type="term" value="C:cytoplasm"/>
    <property type="evidence" value="ECO:0007669"/>
    <property type="project" value="TreeGrafter"/>
</dbReference>
<gene>
    <name evidence="4" type="ORF">ETD86_35070</name>
</gene>
<proteinExistence type="predicted"/>
<evidence type="ECO:0000313" key="5">
    <source>
        <dbReference type="Proteomes" id="UP000309128"/>
    </source>
</evidence>
<dbReference type="PROSITE" id="PS50043">
    <property type="entry name" value="HTH_LUXR_2"/>
    <property type="match status" value="1"/>
</dbReference>
<protein>
    <submittedName>
        <fullName evidence="4">LuxR family transcriptional regulator</fullName>
    </submittedName>
</protein>
<dbReference type="SMART" id="SM00421">
    <property type="entry name" value="HTH_LUXR"/>
    <property type="match status" value="1"/>
</dbReference>
<sequence length="875" mass="91561">MLYGRAGESAAIDDLIEAVGAGEGRALVLRGAAGVGKSALLDLAAAKSTSPVLRASGIEAETGLAYAALHELLRPVTGLLDTLPGPQRDALRGALGLARGSADRFLVSAGVLSLLAEAAAGQGLLVLVDDFQWIDQASADALLFAARRLRNDGVGLLLAVRGEMSVRGLQELPVNGLDAGSARLLLQGAAPQVQSALIEQTGGNPLALGEIARLLTPEQLAGRSPLPDPLPGGALLFGEQVAALSDNARLVALIAAVEGSGDLDLIMRAARILDVDPAALVEAEAAGLVVGEGSTITFRHPLVRSAIHDSAGSVRLRGVHAALAETLDGDRRAWHLAAATVGADERVAHELATTARRSRERGGYADAATALVRAAELTPDTDRRAERLKDAATSAWLGGRPGLAESCLAQARELRSDPELDQLRGRFELHTGDASEALRIFMAGSSLEVLADAAEAAANVGDTEAIVEVGRRAQEFPESFLREVLVGIGATLGGDRRGGAMALRWALRRTDTLTDAAGYLWASAAAMYLGETDAATAYAIRAGRLARMSGMVGQLPIVLEFVSTAERLAGNLAVSEAIAEEGLGLAREAGYTNSVAAHLANLAAVAAWRGDEAACRTYADQALAIAIPHRLGLRVGGAQYALAMLDLGLGRFDAAHARLSSVAQKGPGEGHPTVTWRSAPDRIEAAVGAGDLEAARQTLAGLERWSANAHSPESQALLARCRALVDDGGFDEALGLHTEAFERARTALLHGERLRRTHKPGEARPHLRAAMETFERAGAEPWARRAHEELRAAGESAARAEPDALATLTPQELRIARLVAQGASSKEVAAKLFLSPRTIEYHLYKIYPKVGVTSRTELARLVVLRMAPVAGGDKL</sequence>
<dbReference type="CDD" id="cd06170">
    <property type="entry name" value="LuxR_C_like"/>
    <property type="match status" value="1"/>
</dbReference>
<accession>A0A5S4F5T7</accession>
<dbReference type="AlphaFoldDB" id="A0A5S4F5T7"/>
<dbReference type="GO" id="GO:0006355">
    <property type="term" value="P:regulation of DNA-templated transcription"/>
    <property type="evidence" value="ECO:0007669"/>
    <property type="project" value="InterPro"/>
</dbReference>
<dbReference type="PANTHER" id="PTHR16305">
    <property type="entry name" value="TESTICULAR SOLUBLE ADENYLYL CYCLASE"/>
    <property type="match status" value="1"/>
</dbReference>
<evidence type="ECO:0000313" key="4">
    <source>
        <dbReference type="EMBL" id="TMR11638.1"/>
    </source>
</evidence>
<dbReference type="InterPro" id="IPR041664">
    <property type="entry name" value="AAA_16"/>
</dbReference>
<keyword evidence="1" id="KW-0547">Nucleotide-binding</keyword>
<dbReference type="RefSeq" id="WP_138670941.1">
    <property type="nucleotide sequence ID" value="NZ_VCKY01000151.1"/>
</dbReference>
<name>A0A5S4F5T7_9ACTN</name>
<feature type="domain" description="HTH luxR-type" evidence="3">
    <location>
        <begin position="801"/>
        <end position="866"/>
    </location>
</feature>
<keyword evidence="5" id="KW-1185">Reference proteome</keyword>
<dbReference type="InterPro" id="IPR000792">
    <property type="entry name" value="Tscrpt_reg_LuxR_C"/>
</dbReference>
<dbReference type="SUPFAM" id="SSF48452">
    <property type="entry name" value="TPR-like"/>
    <property type="match status" value="1"/>
</dbReference>
<dbReference type="Gene3D" id="1.10.10.10">
    <property type="entry name" value="Winged helix-like DNA-binding domain superfamily/Winged helix DNA-binding domain"/>
    <property type="match status" value="1"/>
</dbReference>
<dbReference type="InterPro" id="IPR011990">
    <property type="entry name" value="TPR-like_helical_dom_sf"/>
</dbReference>
<evidence type="ECO:0000259" key="3">
    <source>
        <dbReference type="PROSITE" id="PS50043"/>
    </source>
</evidence>
<dbReference type="SUPFAM" id="SSF46894">
    <property type="entry name" value="C-terminal effector domain of the bipartite response regulators"/>
    <property type="match status" value="1"/>
</dbReference>
<dbReference type="Pfam" id="PF13191">
    <property type="entry name" value="AAA_16"/>
    <property type="match status" value="1"/>
</dbReference>
<dbReference type="EMBL" id="VCKY01000151">
    <property type="protein sequence ID" value="TMR11638.1"/>
    <property type="molecule type" value="Genomic_DNA"/>
</dbReference>
<dbReference type="InterPro" id="IPR016032">
    <property type="entry name" value="Sig_transdc_resp-reg_C-effctor"/>
</dbReference>
<organism evidence="4 5">
    <name type="scientific">Nonomuraea turkmeniaca</name>
    <dbReference type="NCBI Taxonomy" id="103838"/>
    <lineage>
        <taxon>Bacteria</taxon>
        <taxon>Bacillati</taxon>
        <taxon>Actinomycetota</taxon>
        <taxon>Actinomycetes</taxon>
        <taxon>Streptosporangiales</taxon>
        <taxon>Streptosporangiaceae</taxon>
        <taxon>Nonomuraea</taxon>
    </lineage>
</organism>
<dbReference type="PANTHER" id="PTHR16305:SF35">
    <property type="entry name" value="TRANSCRIPTIONAL ACTIVATOR DOMAIN"/>
    <property type="match status" value="1"/>
</dbReference>
<evidence type="ECO:0000256" key="1">
    <source>
        <dbReference type="ARBA" id="ARBA00022741"/>
    </source>
</evidence>
<dbReference type="Pfam" id="PF00196">
    <property type="entry name" value="GerE"/>
    <property type="match status" value="1"/>
</dbReference>